<name>A0AB74FE39_9MYCO</name>
<organism evidence="1 2">
    <name type="scientific">Mycobacteroides abscessus subsp. abscessus</name>
    <dbReference type="NCBI Taxonomy" id="1185650"/>
    <lineage>
        <taxon>Bacteria</taxon>
        <taxon>Bacillati</taxon>
        <taxon>Actinomycetota</taxon>
        <taxon>Actinomycetes</taxon>
        <taxon>Mycobacteriales</taxon>
        <taxon>Mycobacteriaceae</taxon>
        <taxon>Mycobacteroides</taxon>
        <taxon>Mycobacteroides abscessus</taxon>
    </lineage>
</organism>
<accession>A0AB74FE39</accession>
<proteinExistence type="predicted"/>
<dbReference type="EMBL" id="FSQE01000005">
    <property type="protein sequence ID" value="SIN05266.1"/>
    <property type="molecule type" value="Genomic_DNA"/>
</dbReference>
<reference evidence="1 2" key="1">
    <citation type="submission" date="2016-11" db="EMBL/GenBank/DDBJ databases">
        <authorList>
            <consortium name="Pathogen Informatics"/>
        </authorList>
    </citation>
    <scope>NUCLEOTIDE SEQUENCE [LARGE SCALE GENOMIC DNA]</scope>
    <source>
        <strain evidence="1 2">696</strain>
    </source>
</reference>
<dbReference type="Proteomes" id="UP000184831">
    <property type="component" value="Unassembled WGS sequence"/>
</dbReference>
<comment type="caution">
    <text evidence="1">The sequence shown here is derived from an EMBL/GenBank/DDBJ whole genome shotgun (WGS) entry which is preliminary data.</text>
</comment>
<gene>
    <name evidence="1" type="ORF">SAMEA2152244_03012</name>
</gene>
<sequence>MAAARRFTCVAGYSISLKYGEREASAENRWESRNGFTLGAKGNGLVQVVAQHL</sequence>
<dbReference type="AlphaFoldDB" id="A0AB74FE39"/>
<evidence type="ECO:0000313" key="1">
    <source>
        <dbReference type="EMBL" id="SIN05266.1"/>
    </source>
</evidence>
<protein>
    <submittedName>
        <fullName evidence="1">Uncharacterized protein</fullName>
    </submittedName>
</protein>
<evidence type="ECO:0000313" key="2">
    <source>
        <dbReference type="Proteomes" id="UP000184831"/>
    </source>
</evidence>